<reference evidence="7 8" key="1">
    <citation type="submission" date="2018-03" db="EMBL/GenBank/DDBJ databases">
        <title>Draft genome sequence of Rohu Carp (Labeo rohita).</title>
        <authorList>
            <person name="Das P."/>
            <person name="Kushwaha B."/>
            <person name="Joshi C.G."/>
            <person name="Kumar D."/>
            <person name="Nagpure N.S."/>
            <person name="Sahoo L."/>
            <person name="Das S.P."/>
            <person name="Bit A."/>
            <person name="Patnaik S."/>
            <person name="Meher P.K."/>
            <person name="Jayasankar P."/>
            <person name="Koringa P.G."/>
            <person name="Patel N.V."/>
            <person name="Hinsu A.T."/>
            <person name="Kumar R."/>
            <person name="Pandey M."/>
            <person name="Agarwal S."/>
            <person name="Srivastava S."/>
            <person name="Singh M."/>
            <person name="Iquebal M.A."/>
            <person name="Jaiswal S."/>
            <person name="Angadi U.B."/>
            <person name="Kumar N."/>
            <person name="Raza M."/>
            <person name="Shah T.M."/>
            <person name="Rai A."/>
            <person name="Jena J.K."/>
        </authorList>
    </citation>
    <scope>NUCLEOTIDE SEQUENCE [LARGE SCALE GENOMIC DNA]</scope>
    <source>
        <strain evidence="7">DASCIFA01</strain>
        <tissue evidence="7">Testis</tissue>
    </source>
</reference>
<feature type="domain" description="Chemokine interleukin-8-like" evidence="6">
    <location>
        <begin position="29"/>
        <end position="90"/>
    </location>
</feature>
<dbReference type="InterPro" id="IPR036048">
    <property type="entry name" value="Interleukin_8-like_sf"/>
</dbReference>
<name>A0A498MPP6_LABRO</name>
<dbReference type="GO" id="GO:0006952">
    <property type="term" value="P:defense response"/>
    <property type="evidence" value="ECO:0007669"/>
    <property type="project" value="InterPro"/>
</dbReference>
<sequence length="147" mass="16866">MKTFTASAFMLLICTAALLSTTEGRPRIYLRCQCLQIYSKPPIPTKRILSLRVIPAGPQCKNEEIIATLEKGMLCLDRTEDWVISLINRATMKNEQRCLDPTKYWVISLKEELIHDSNNFQPVSSSWIQREVVLSTTSFTSLKRTRN</sequence>
<dbReference type="SMART" id="SM00199">
    <property type="entry name" value="SCY"/>
    <property type="match status" value="1"/>
</dbReference>
<dbReference type="InterPro" id="IPR001811">
    <property type="entry name" value="Chemokine_IL8-like_dom"/>
</dbReference>
<keyword evidence="3" id="KW-0202">Cytokine</keyword>
<evidence type="ECO:0000256" key="2">
    <source>
        <dbReference type="ARBA" id="ARBA00010665"/>
    </source>
</evidence>
<evidence type="ECO:0000256" key="5">
    <source>
        <dbReference type="SAM" id="SignalP"/>
    </source>
</evidence>
<evidence type="ECO:0000259" key="6">
    <source>
        <dbReference type="SMART" id="SM00199"/>
    </source>
</evidence>
<evidence type="ECO:0000313" key="8">
    <source>
        <dbReference type="Proteomes" id="UP000290572"/>
    </source>
</evidence>
<evidence type="ECO:0000256" key="1">
    <source>
        <dbReference type="ARBA" id="ARBA00004613"/>
    </source>
</evidence>
<dbReference type="PANTHER" id="PTHR12015:SF210">
    <property type="entry name" value="C-X-C MOTIF CHEMOKINE 9"/>
    <property type="match status" value="1"/>
</dbReference>
<dbReference type="Proteomes" id="UP000290572">
    <property type="component" value="Unassembled WGS sequence"/>
</dbReference>
<protein>
    <submittedName>
        <fullName evidence="7">Interleukin-8-like protein</fullName>
    </submittedName>
</protein>
<dbReference type="InterPro" id="IPR039809">
    <property type="entry name" value="Chemokine_b/g/d"/>
</dbReference>
<evidence type="ECO:0000256" key="3">
    <source>
        <dbReference type="ARBA" id="ARBA00022514"/>
    </source>
</evidence>
<dbReference type="GO" id="GO:0006955">
    <property type="term" value="P:immune response"/>
    <property type="evidence" value="ECO:0007669"/>
    <property type="project" value="InterPro"/>
</dbReference>
<dbReference type="Pfam" id="PF00048">
    <property type="entry name" value="IL8"/>
    <property type="match status" value="1"/>
</dbReference>
<keyword evidence="8" id="KW-1185">Reference proteome</keyword>
<keyword evidence="4" id="KW-0964">Secreted</keyword>
<evidence type="ECO:0000256" key="4">
    <source>
        <dbReference type="ARBA" id="ARBA00022525"/>
    </source>
</evidence>
<dbReference type="AlphaFoldDB" id="A0A498MPP6"/>
<proteinExistence type="inferred from homology"/>
<dbReference type="InterPro" id="IPR033899">
    <property type="entry name" value="CXC_Chemokine_domain"/>
</dbReference>
<dbReference type="PANTHER" id="PTHR12015">
    <property type="entry name" value="SMALL INDUCIBLE CYTOKINE A"/>
    <property type="match status" value="1"/>
</dbReference>
<dbReference type="EMBL" id="QBIY01012689">
    <property type="protein sequence ID" value="RXN18967.1"/>
    <property type="molecule type" value="Genomic_DNA"/>
</dbReference>
<dbReference type="PRINTS" id="PR00436">
    <property type="entry name" value="INTERLEUKIN8"/>
</dbReference>
<feature type="chain" id="PRO_5036472793" evidence="5">
    <location>
        <begin position="25"/>
        <end position="147"/>
    </location>
</feature>
<comment type="similarity">
    <text evidence="2">Belongs to the intercrine alpha (chemokine CxC) family.</text>
</comment>
<dbReference type="Gene3D" id="2.40.50.40">
    <property type="match status" value="1"/>
</dbReference>
<keyword evidence="5" id="KW-0732">Signal</keyword>
<dbReference type="GO" id="GO:0008009">
    <property type="term" value="F:chemokine activity"/>
    <property type="evidence" value="ECO:0007669"/>
    <property type="project" value="InterPro"/>
</dbReference>
<comment type="caution">
    <text evidence="7">The sequence shown here is derived from an EMBL/GenBank/DDBJ whole genome shotgun (WGS) entry which is preliminary data.</text>
</comment>
<dbReference type="GO" id="GO:0005615">
    <property type="term" value="C:extracellular space"/>
    <property type="evidence" value="ECO:0007669"/>
    <property type="project" value="UniProtKB-KW"/>
</dbReference>
<feature type="signal peptide" evidence="5">
    <location>
        <begin position="1"/>
        <end position="24"/>
    </location>
</feature>
<dbReference type="CDD" id="cd00273">
    <property type="entry name" value="Chemokine_CXC"/>
    <property type="match status" value="1"/>
</dbReference>
<gene>
    <name evidence="7" type="ORF">ROHU_007538</name>
</gene>
<comment type="subcellular location">
    <subcellularLocation>
        <location evidence="1">Secreted</location>
    </subcellularLocation>
</comment>
<dbReference type="SUPFAM" id="SSF54117">
    <property type="entry name" value="Interleukin 8-like chemokines"/>
    <property type="match status" value="1"/>
</dbReference>
<evidence type="ECO:0000313" key="7">
    <source>
        <dbReference type="EMBL" id="RXN18967.1"/>
    </source>
</evidence>
<accession>A0A498MPP6</accession>
<organism evidence="7 8">
    <name type="scientific">Labeo rohita</name>
    <name type="common">Indian major carp</name>
    <name type="synonym">Cyprinus rohita</name>
    <dbReference type="NCBI Taxonomy" id="84645"/>
    <lineage>
        <taxon>Eukaryota</taxon>
        <taxon>Metazoa</taxon>
        <taxon>Chordata</taxon>
        <taxon>Craniata</taxon>
        <taxon>Vertebrata</taxon>
        <taxon>Euteleostomi</taxon>
        <taxon>Actinopterygii</taxon>
        <taxon>Neopterygii</taxon>
        <taxon>Teleostei</taxon>
        <taxon>Ostariophysi</taxon>
        <taxon>Cypriniformes</taxon>
        <taxon>Cyprinidae</taxon>
        <taxon>Labeoninae</taxon>
        <taxon>Labeonini</taxon>
        <taxon>Labeo</taxon>
    </lineage>
</organism>